<evidence type="ECO:0000313" key="2">
    <source>
        <dbReference type="Proteomes" id="UP001607303"/>
    </source>
</evidence>
<comment type="caution">
    <text evidence="1">The sequence shown here is derived from an EMBL/GenBank/DDBJ whole genome shotgun (WGS) entry which is preliminary data.</text>
</comment>
<evidence type="ECO:0000313" key="1">
    <source>
        <dbReference type="EMBL" id="KAL2746392.1"/>
    </source>
</evidence>
<proteinExistence type="predicted"/>
<gene>
    <name evidence="1" type="ORF">V1477_004762</name>
</gene>
<name>A0ABD2CMT6_VESMC</name>
<protein>
    <submittedName>
        <fullName evidence="1">Uncharacterized protein</fullName>
    </submittedName>
</protein>
<organism evidence="1 2">
    <name type="scientific">Vespula maculifrons</name>
    <name type="common">Eastern yellow jacket</name>
    <name type="synonym">Wasp</name>
    <dbReference type="NCBI Taxonomy" id="7453"/>
    <lineage>
        <taxon>Eukaryota</taxon>
        <taxon>Metazoa</taxon>
        <taxon>Ecdysozoa</taxon>
        <taxon>Arthropoda</taxon>
        <taxon>Hexapoda</taxon>
        <taxon>Insecta</taxon>
        <taxon>Pterygota</taxon>
        <taxon>Neoptera</taxon>
        <taxon>Endopterygota</taxon>
        <taxon>Hymenoptera</taxon>
        <taxon>Apocrita</taxon>
        <taxon>Aculeata</taxon>
        <taxon>Vespoidea</taxon>
        <taxon>Vespidae</taxon>
        <taxon>Vespinae</taxon>
        <taxon>Vespula</taxon>
    </lineage>
</organism>
<reference evidence="1 2" key="1">
    <citation type="journal article" date="2024" name="Ann. Entomol. Soc. Am.">
        <title>Genomic analyses of the southern and eastern yellowjacket wasps (Hymenoptera: Vespidae) reveal evolutionary signatures of social life.</title>
        <authorList>
            <person name="Catto M.A."/>
            <person name="Caine P.B."/>
            <person name="Orr S.E."/>
            <person name="Hunt B.G."/>
            <person name="Goodisman M.A.D."/>
        </authorList>
    </citation>
    <scope>NUCLEOTIDE SEQUENCE [LARGE SCALE GENOMIC DNA]</scope>
    <source>
        <strain evidence="1">232</strain>
        <tissue evidence="1">Head and thorax</tissue>
    </source>
</reference>
<dbReference type="AlphaFoldDB" id="A0ABD2CMT6"/>
<dbReference type="EMBL" id="JAYRBN010000037">
    <property type="protein sequence ID" value="KAL2746392.1"/>
    <property type="molecule type" value="Genomic_DNA"/>
</dbReference>
<keyword evidence="2" id="KW-1185">Reference proteome</keyword>
<dbReference type="Proteomes" id="UP001607303">
    <property type="component" value="Unassembled WGS sequence"/>
</dbReference>
<accession>A0ABD2CMT6</accession>
<sequence>MPLPSLGLFRVGNCSSALLFFDRASCDTSISNLKLTYYYGIAVTCPKTMDDRKRIRVLFLVSKLSHFNDLVTAFAIDFNPKEFPISDRPGPPLIAASILRADLVKDFQGDISIIQHYLRGILVITSSTESTMRRIGWNIILYSSDYSIPICKETLESMPKIRDIKEK</sequence>